<dbReference type="Pfam" id="PF12848">
    <property type="entry name" value="ABC_tran_Xtn"/>
    <property type="match status" value="1"/>
</dbReference>
<evidence type="ECO:0000313" key="15">
    <source>
        <dbReference type="EMBL" id="RGM02913.1"/>
    </source>
</evidence>
<dbReference type="Pfam" id="PF16326">
    <property type="entry name" value="ABC_tran_CTD"/>
    <property type="match status" value="1"/>
</dbReference>
<dbReference type="Gene3D" id="3.40.50.300">
    <property type="entry name" value="P-loop containing nucleotide triphosphate hydrolases"/>
    <property type="match status" value="2"/>
</dbReference>
<keyword evidence="11" id="KW-0648">Protein biosynthesis</keyword>
<evidence type="ECO:0000256" key="5">
    <source>
        <dbReference type="ARBA" id="ARBA00022737"/>
    </source>
</evidence>
<evidence type="ECO:0000256" key="4">
    <source>
        <dbReference type="ARBA" id="ARBA00022730"/>
    </source>
</evidence>
<comment type="similarity">
    <text evidence="1">Belongs to the ABC transporter superfamily. ABCF family. Translational throttle EttA subfamily.</text>
</comment>
<dbReference type="InterPro" id="IPR003593">
    <property type="entry name" value="AAA+_ATPase"/>
</dbReference>
<dbReference type="InterPro" id="IPR027417">
    <property type="entry name" value="P-loop_NTPase"/>
</dbReference>
<feature type="compositionally biased region" description="Basic and acidic residues" evidence="13">
    <location>
        <begin position="511"/>
        <end position="529"/>
    </location>
</feature>
<evidence type="ECO:0000256" key="11">
    <source>
        <dbReference type="ARBA" id="ARBA00022917"/>
    </source>
</evidence>
<protein>
    <submittedName>
        <fullName evidence="15">ABC transporter ATP-binding protein</fullName>
    </submittedName>
</protein>
<dbReference type="InterPro" id="IPR032524">
    <property type="entry name" value="ABC_tran_C"/>
</dbReference>
<dbReference type="InterPro" id="IPR032781">
    <property type="entry name" value="ABC_tran_Xtn"/>
</dbReference>
<comment type="caution">
    <text evidence="15">The sequence shown here is derived from an EMBL/GenBank/DDBJ whole genome shotgun (WGS) entry which is preliminary data.</text>
</comment>
<feature type="domain" description="ABC transporter" evidence="14">
    <location>
        <begin position="283"/>
        <end position="509"/>
    </location>
</feature>
<evidence type="ECO:0000259" key="14">
    <source>
        <dbReference type="PROSITE" id="PS50893"/>
    </source>
</evidence>
<keyword evidence="6" id="KW-0547">Nucleotide-binding</keyword>
<organism evidence="15 16">
    <name type="scientific">Hungatella hathewayi</name>
    <dbReference type="NCBI Taxonomy" id="154046"/>
    <lineage>
        <taxon>Bacteria</taxon>
        <taxon>Bacillati</taxon>
        <taxon>Bacillota</taxon>
        <taxon>Clostridia</taxon>
        <taxon>Lachnospirales</taxon>
        <taxon>Lachnospiraceae</taxon>
        <taxon>Hungatella</taxon>
    </lineage>
</organism>
<evidence type="ECO:0000256" key="1">
    <source>
        <dbReference type="ARBA" id="ARBA00005868"/>
    </source>
</evidence>
<proteinExistence type="inferred from homology"/>
<feature type="domain" description="ABC transporter" evidence="14">
    <location>
        <begin position="4"/>
        <end position="219"/>
    </location>
</feature>
<dbReference type="RefSeq" id="WP_117621942.1">
    <property type="nucleotide sequence ID" value="NZ_QRQF01000020.1"/>
</dbReference>
<dbReference type="PANTHER" id="PTHR42855:SF1">
    <property type="entry name" value="ABC TRANSPORTER DOMAIN-CONTAINING PROTEIN"/>
    <property type="match status" value="1"/>
</dbReference>
<evidence type="ECO:0000256" key="3">
    <source>
        <dbReference type="ARBA" id="ARBA00022555"/>
    </source>
</evidence>
<dbReference type="GO" id="GO:0006412">
    <property type="term" value="P:translation"/>
    <property type="evidence" value="ECO:0007669"/>
    <property type="project" value="UniProtKB-KW"/>
</dbReference>
<keyword evidence="12" id="KW-0175">Coiled coil</keyword>
<dbReference type="InterPro" id="IPR037118">
    <property type="entry name" value="Val-tRNA_synth_C_sf"/>
</dbReference>
<dbReference type="FunFam" id="3.40.50.300:FF:000011">
    <property type="entry name" value="Putative ABC transporter ATP-binding component"/>
    <property type="match status" value="1"/>
</dbReference>
<dbReference type="GO" id="GO:0006417">
    <property type="term" value="P:regulation of translation"/>
    <property type="evidence" value="ECO:0007669"/>
    <property type="project" value="UniProtKB-KW"/>
</dbReference>
<dbReference type="GO" id="GO:0019843">
    <property type="term" value="F:rRNA binding"/>
    <property type="evidence" value="ECO:0007669"/>
    <property type="project" value="UniProtKB-KW"/>
</dbReference>
<evidence type="ECO:0000313" key="16">
    <source>
        <dbReference type="Proteomes" id="UP000261257"/>
    </source>
</evidence>
<reference evidence="15 16" key="1">
    <citation type="submission" date="2018-08" db="EMBL/GenBank/DDBJ databases">
        <title>A genome reference for cultivated species of the human gut microbiota.</title>
        <authorList>
            <person name="Zou Y."/>
            <person name="Xue W."/>
            <person name="Luo G."/>
        </authorList>
    </citation>
    <scope>NUCLEOTIDE SEQUENCE [LARGE SCALE GENOMIC DNA]</scope>
    <source>
        <strain evidence="15 16">TF05-11AC</strain>
    </source>
</reference>
<dbReference type="InterPro" id="IPR003439">
    <property type="entry name" value="ABC_transporter-like_ATP-bd"/>
</dbReference>
<dbReference type="EMBL" id="QSSQ01000017">
    <property type="protein sequence ID" value="RGM02913.1"/>
    <property type="molecule type" value="Genomic_DNA"/>
</dbReference>
<feature type="coiled-coil region" evidence="12">
    <location>
        <begin position="548"/>
        <end position="592"/>
    </location>
</feature>
<keyword evidence="3" id="KW-0820">tRNA-binding</keyword>
<evidence type="ECO:0000256" key="9">
    <source>
        <dbReference type="ARBA" id="ARBA00022845"/>
    </source>
</evidence>
<evidence type="ECO:0000256" key="8">
    <source>
        <dbReference type="ARBA" id="ARBA00022840"/>
    </source>
</evidence>
<evidence type="ECO:0000256" key="10">
    <source>
        <dbReference type="ARBA" id="ARBA00022884"/>
    </source>
</evidence>
<name>A0A3E4U6C5_9FIRM</name>
<dbReference type="SMART" id="SM00382">
    <property type="entry name" value="AAA"/>
    <property type="match status" value="2"/>
</dbReference>
<accession>A0A3E4U6C5</accession>
<dbReference type="FunFam" id="3.40.50.300:FF:000183">
    <property type="entry name" value="ABC transporter ATP-binding protein yjjK"/>
    <property type="match status" value="1"/>
</dbReference>
<dbReference type="GO" id="GO:0003677">
    <property type="term" value="F:DNA binding"/>
    <property type="evidence" value="ECO:0007669"/>
    <property type="project" value="InterPro"/>
</dbReference>
<dbReference type="InterPro" id="IPR051309">
    <property type="entry name" value="ABCF_ATPase"/>
</dbReference>
<evidence type="ECO:0000256" key="2">
    <source>
        <dbReference type="ARBA" id="ARBA00022490"/>
    </source>
</evidence>
<dbReference type="Pfam" id="PF00005">
    <property type="entry name" value="ABC_tran"/>
    <property type="match status" value="2"/>
</dbReference>
<dbReference type="GO" id="GO:0016887">
    <property type="term" value="F:ATP hydrolysis activity"/>
    <property type="evidence" value="ECO:0007669"/>
    <property type="project" value="InterPro"/>
</dbReference>
<dbReference type="Gene3D" id="1.10.287.380">
    <property type="entry name" value="Valyl-tRNA synthetase, C-terminal domain"/>
    <property type="match status" value="1"/>
</dbReference>
<dbReference type="AlphaFoldDB" id="A0A3E4U6C5"/>
<dbReference type="InterPro" id="IPR017871">
    <property type="entry name" value="ABC_transporter-like_CS"/>
</dbReference>
<sequence length="606" mass="69089">MNLLTIEHLTKSYTERLLFDDTSFSINEGEKIGLIGINGTGKSTLLKIVAGLEEPDDGSVVRGRNLDIRFLSQNPKFHDGDTILESIVRENEGHAHVWDLESQAKTMLTKLGFTDFDDRVETLSGGQRKRVALVSVLLSTADLLVLDEPTNHLDSAMADWLETYLRRFNGALLMVTHDRYFLDSVTNRIVELDKGKLYSYQANYEGYLELKAQRLDMEQATERKRQSLLRVELEWMQRGARARSTKQKAHIERFETLRDQKGPEADQNVELDSVSSRLGRTTVELEDISKAYGDKVLMKDFTYIFLKNDRIGIIGPNGSGKSTLMKIIAGWLEPDAGNVTVGQTVKMGYFSQENEAMDGSVKVINYIRGAAEYVKTKDGSISASQMLERFLFPSSVQYTVIDKLSGGEKRRLYLLRILMEAPNVLLLDEPTNDLDIQTLTILEDYLDSFQGIVITVSHDRYFLDRVVRRIFAFEGEGRVTQYEGGYTDYQAAFAEKYPEGMLPAGMGTGKKSSDRNEGKKTTEKPKGEKKLRFSFKEQREWDTIEDTIAAVEEKIADLDAQIEKSVSNYTKLNELMEEKRIQEQLLEEKMERWMILNDLAERIEKQ</sequence>
<keyword evidence="5" id="KW-0677">Repeat</keyword>
<dbReference type="PANTHER" id="PTHR42855">
    <property type="entry name" value="ABC TRANSPORTER ATP-BINDING SUBUNIT"/>
    <property type="match status" value="1"/>
</dbReference>
<dbReference type="PROSITE" id="PS00211">
    <property type="entry name" value="ABC_TRANSPORTER_1"/>
    <property type="match status" value="1"/>
</dbReference>
<dbReference type="CDD" id="cd03221">
    <property type="entry name" value="ABCF_EF-3"/>
    <property type="match status" value="2"/>
</dbReference>
<evidence type="ECO:0000256" key="12">
    <source>
        <dbReference type="SAM" id="Coils"/>
    </source>
</evidence>
<keyword evidence="7" id="KW-0378">Hydrolase</keyword>
<dbReference type="SUPFAM" id="SSF52540">
    <property type="entry name" value="P-loop containing nucleoside triphosphate hydrolases"/>
    <property type="match status" value="2"/>
</dbReference>
<evidence type="ECO:0000256" key="7">
    <source>
        <dbReference type="ARBA" id="ARBA00022801"/>
    </source>
</evidence>
<dbReference type="PROSITE" id="PS50893">
    <property type="entry name" value="ABC_TRANSPORTER_2"/>
    <property type="match status" value="2"/>
</dbReference>
<feature type="region of interest" description="Disordered" evidence="13">
    <location>
        <begin position="503"/>
        <end position="529"/>
    </location>
</feature>
<keyword evidence="10" id="KW-0694">RNA-binding</keyword>
<gene>
    <name evidence="15" type="ORF">DXC39_16750</name>
</gene>
<dbReference type="Proteomes" id="UP000261257">
    <property type="component" value="Unassembled WGS sequence"/>
</dbReference>
<keyword evidence="2" id="KW-0963">Cytoplasm</keyword>
<dbReference type="GO" id="GO:0000049">
    <property type="term" value="F:tRNA binding"/>
    <property type="evidence" value="ECO:0007669"/>
    <property type="project" value="UniProtKB-KW"/>
</dbReference>
<keyword evidence="9" id="KW-0810">Translation regulation</keyword>
<dbReference type="GO" id="GO:0005524">
    <property type="term" value="F:ATP binding"/>
    <property type="evidence" value="ECO:0007669"/>
    <property type="project" value="UniProtKB-KW"/>
</dbReference>
<evidence type="ECO:0000256" key="6">
    <source>
        <dbReference type="ARBA" id="ARBA00022741"/>
    </source>
</evidence>
<evidence type="ECO:0000256" key="13">
    <source>
        <dbReference type="SAM" id="MobiDB-lite"/>
    </source>
</evidence>
<keyword evidence="8 15" id="KW-0067">ATP-binding</keyword>
<keyword evidence="4" id="KW-0699">rRNA-binding</keyword>